<gene>
    <name evidence="1" type="ORF">HGA15_26690</name>
</gene>
<dbReference type="Proteomes" id="UP000570678">
    <property type="component" value="Unassembled WGS sequence"/>
</dbReference>
<sequence length="67" mass="7266">MKCIEPLHQADGMTITCSACDWPAPTLLSEHGAVRYWRCVCGQWLVSEADTVTAAPGNSDFAVVQAR</sequence>
<accession>A0A846YLF6</accession>
<evidence type="ECO:0000313" key="1">
    <source>
        <dbReference type="EMBL" id="NKY59673.1"/>
    </source>
</evidence>
<organism evidence="1 2">
    <name type="scientific">Nocardia flavorosea</name>
    <dbReference type="NCBI Taxonomy" id="53429"/>
    <lineage>
        <taxon>Bacteria</taxon>
        <taxon>Bacillati</taxon>
        <taxon>Actinomycetota</taxon>
        <taxon>Actinomycetes</taxon>
        <taxon>Mycobacteriales</taxon>
        <taxon>Nocardiaceae</taxon>
        <taxon>Nocardia</taxon>
    </lineage>
</organism>
<comment type="caution">
    <text evidence="1">The sequence shown here is derived from an EMBL/GenBank/DDBJ whole genome shotgun (WGS) entry which is preliminary data.</text>
</comment>
<dbReference type="AlphaFoldDB" id="A0A846YLF6"/>
<reference evidence="1 2" key="1">
    <citation type="submission" date="2020-04" db="EMBL/GenBank/DDBJ databases">
        <title>MicrobeNet Type strains.</title>
        <authorList>
            <person name="Nicholson A.C."/>
        </authorList>
    </citation>
    <scope>NUCLEOTIDE SEQUENCE [LARGE SCALE GENOMIC DNA]</scope>
    <source>
        <strain evidence="1 2">JCM 3332</strain>
    </source>
</reference>
<protein>
    <submittedName>
        <fullName evidence="1">Uncharacterized protein</fullName>
    </submittedName>
</protein>
<dbReference type="EMBL" id="JAAXOT010000017">
    <property type="protein sequence ID" value="NKY59673.1"/>
    <property type="molecule type" value="Genomic_DNA"/>
</dbReference>
<proteinExistence type="predicted"/>
<name>A0A846YLF6_9NOCA</name>
<keyword evidence="2" id="KW-1185">Reference proteome</keyword>
<evidence type="ECO:0000313" key="2">
    <source>
        <dbReference type="Proteomes" id="UP000570678"/>
    </source>
</evidence>